<organism evidence="2 3">
    <name type="scientific">Cohnella xylanilytica</name>
    <dbReference type="NCBI Taxonomy" id="557555"/>
    <lineage>
        <taxon>Bacteria</taxon>
        <taxon>Bacillati</taxon>
        <taxon>Bacillota</taxon>
        <taxon>Bacilli</taxon>
        <taxon>Bacillales</taxon>
        <taxon>Paenibacillaceae</taxon>
        <taxon>Cohnella</taxon>
    </lineage>
</organism>
<dbReference type="CDD" id="cd05327">
    <property type="entry name" value="retinol-DH_like_SDR_c_like"/>
    <property type="match status" value="1"/>
</dbReference>
<dbReference type="GO" id="GO:0016491">
    <property type="term" value="F:oxidoreductase activity"/>
    <property type="evidence" value="ECO:0007669"/>
    <property type="project" value="UniProtKB-KW"/>
</dbReference>
<dbReference type="SUPFAM" id="SSF51735">
    <property type="entry name" value="NAD(P)-binding Rossmann-fold domains"/>
    <property type="match status" value="1"/>
</dbReference>
<keyword evidence="1" id="KW-0560">Oxidoreductase</keyword>
<dbReference type="PANTHER" id="PTHR43157:SF31">
    <property type="entry name" value="PHOSPHATIDYLINOSITOL-GLYCAN BIOSYNTHESIS CLASS F PROTEIN"/>
    <property type="match status" value="1"/>
</dbReference>
<reference evidence="2 3" key="1">
    <citation type="submission" date="2020-08" db="EMBL/GenBank/DDBJ databases">
        <title>Cohnella phylogeny.</title>
        <authorList>
            <person name="Dunlap C."/>
        </authorList>
    </citation>
    <scope>NUCLEOTIDE SEQUENCE [LARGE SCALE GENOMIC DNA]</scope>
    <source>
        <strain evidence="2 3">DSM 25239</strain>
    </source>
</reference>
<dbReference type="RefSeq" id="WP_185137741.1">
    <property type="nucleotide sequence ID" value="NZ_JACJVR010000079.1"/>
</dbReference>
<sequence length="276" mass="30344">MKDRICLVTGANSGIGLATAAGLARQGARVVLACRNPERGEAARREIAETTGNRNVDLLIAELSSQRDVRRLAEQVRERYGRLHVLVNNAGGLFPKRQTSPDGFEMTLAVNYLSPFLLTHLLLEELEKGGRARVVNVASEVQAKRLDPEDLPNPAAYGSFQAYGQAKLAVVLMTYYLAGRVRGRGITVNALHPGVVYTPQASRVAPAFARPLMKLFMASPEKGARTSLYLASSPEAESLTGRYFKDGKPKRSVPVSYDEELQRRLYERSLEWTGLS</sequence>
<evidence type="ECO:0000313" key="2">
    <source>
        <dbReference type="EMBL" id="MBB6693761.1"/>
    </source>
</evidence>
<dbReference type="PANTHER" id="PTHR43157">
    <property type="entry name" value="PHOSPHATIDYLINOSITOL-GLYCAN BIOSYNTHESIS CLASS F PROTEIN-RELATED"/>
    <property type="match status" value="1"/>
</dbReference>
<dbReference type="InterPro" id="IPR002347">
    <property type="entry name" value="SDR_fam"/>
</dbReference>
<proteinExistence type="predicted"/>
<keyword evidence="3" id="KW-1185">Reference proteome</keyword>
<evidence type="ECO:0000256" key="1">
    <source>
        <dbReference type="ARBA" id="ARBA00023002"/>
    </source>
</evidence>
<accession>A0A841U6W7</accession>
<dbReference type="Proteomes" id="UP000553776">
    <property type="component" value="Unassembled WGS sequence"/>
</dbReference>
<dbReference type="AlphaFoldDB" id="A0A841U6W7"/>
<name>A0A841U6W7_9BACL</name>
<protein>
    <submittedName>
        <fullName evidence="2">SDR family oxidoreductase</fullName>
    </submittedName>
</protein>
<evidence type="ECO:0000313" key="3">
    <source>
        <dbReference type="Proteomes" id="UP000553776"/>
    </source>
</evidence>
<dbReference type="Pfam" id="PF00106">
    <property type="entry name" value="adh_short"/>
    <property type="match status" value="1"/>
</dbReference>
<comment type="caution">
    <text evidence="2">The sequence shown here is derived from an EMBL/GenBank/DDBJ whole genome shotgun (WGS) entry which is preliminary data.</text>
</comment>
<dbReference type="Gene3D" id="3.40.50.720">
    <property type="entry name" value="NAD(P)-binding Rossmann-like Domain"/>
    <property type="match status" value="1"/>
</dbReference>
<dbReference type="EMBL" id="JACJVR010000079">
    <property type="protein sequence ID" value="MBB6693761.1"/>
    <property type="molecule type" value="Genomic_DNA"/>
</dbReference>
<dbReference type="InterPro" id="IPR036291">
    <property type="entry name" value="NAD(P)-bd_dom_sf"/>
</dbReference>
<gene>
    <name evidence="2" type="ORF">H7B90_20395</name>
</gene>
<dbReference type="PRINTS" id="PR00081">
    <property type="entry name" value="GDHRDH"/>
</dbReference>